<feature type="compositionally biased region" description="Gly residues" evidence="1">
    <location>
        <begin position="314"/>
        <end position="329"/>
    </location>
</feature>
<proteinExistence type="predicted"/>
<accession>A0A1G9JU71</accession>
<gene>
    <name evidence="2" type="ORF">SAMN05216298_3840</name>
</gene>
<name>A0A1G9JU71_9ACTN</name>
<feature type="compositionally biased region" description="Gly residues" evidence="1">
    <location>
        <begin position="342"/>
        <end position="387"/>
    </location>
</feature>
<dbReference type="OrthoDB" id="5185161at2"/>
<sequence length="425" mass="43961">MAGKGKDFYKSTYTHEQLWNMLNEGDDWAVDQGGTLWNSAASGMKAAREEMVVHVQSLRTQWTGSASDEFEYRMSVVEDYSVVSEEGMKQLGESTLPMLAQALKTAQTDAQGADLYPSSTETYDDWLESNSIDKTKPEYEAKKTQYERQYEEYVDGRHEQIALIVAQLGDKYAIQKEKFETEVPSPPPSDMPGNNTYEKPTGGVFANDALSNSNDIGNAPTDSTDSTSGGLDTAGQDGIVGTDDDLDPVDSGWNPGSYEDTDGQLGGGLAAGSGVPTGGGGGYSPSFGGGTGAGGGTIAGGGAGLFGPARGATPVGGAGNTPAGRGTGGTSPARAGASSGTGRTGSGTGGRPGSSTGGRGGLNGGSGSRPGGPGSRGGSGGGRGGTRSGYYDDDDDETYTRETWLREDDVDWSRNRVRDEELDED</sequence>
<dbReference type="EMBL" id="FNGF01000005">
    <property type="protein sequence ID" value="SDL40443.1"/>
    <property type="molecule type" value="Genomic_DNA"/>
</dbReference>
<reference evidence="3" key="1">
    <citation type="submission" date="2016-10" db="EMBL/GenBank/DDBJ databases">
        <authorList>
            <person name="Varghese N."/>
            <person name="Submissions S."/>
        </authorList>
    </citation>
    <scope>NUCLEOTIDE SEQUENCE [LARGE SCALE GENOMIC DNA]</scope>
    <source>
        <strain evidence="3">CGMCC 4.3147</strain>
    </source>
</reference>
<feature type="compositionally biased region" description="Gly residues" evidence="1">
    <location>
        <begin position="264"/>
        <end position="305"/>
    </location>
</feature>
<feature type="region of interest" description="Disordered" evidence="1">
    <location>
        <begin position="208"/>
        <end position="402"/>
    </location>
</feature>
<protein>
    <recommendedName>
        <fullName evidence="4">PPE family protein</fullName>
    </recommendedName>
</protein>
<dbReference type="GO" id="GO:0007017">
    <property type="term" value="P:microtubule-based process"/>
    <property type="evidence" value="ECO:0007669"/>
    <property type="project" value="InterPro"/>
</dbReference>
<dbReference type="RefSeq" id="WP_091052661.1">
    <property type="nucleotide sequence ID" value="NZ_FNGF01000005.1"/>
</dbReference>
<evidence type="ECO:0008006" key="4">
    <source>
        <dbReference type="Google" id="ProtNLM"/>
    </source>
</evidence>
<dbReference type="AlphaFoldDB" id="A0A1G9JU71"/>
<organism evidence="2 3">
    <name type="scientific">Glycomyces sambucus</name>
    <dbReference type="NCBI Taxonomy" id="380244"/>
    <lineage>
        <taxon>Bacteria</taxon>
        <taxon>Bacillati</taxon>
        <taxon>Actinomycetota</taxon>
        <taxon>Actinomycetes</taxon>
        <taxon>Glycomycetales</taxon>
        <taxon>Glycomycetaceae</taxon>
        <taxon>Glycomyces</taxon>
    </lineage>
</organism>
<keyword evidence="3" id="KW-1185">Reference proteome</keyword>
<feature type="compositionally biased region" description="Polar residues" evidence="1">
    <location>
        <begin position="209"/>
        <end position="230"/>
    </location>
</feature>
<dbReference type="InterPro" id="IPR017975">
    <property type="entry name" value="Tubulin_CS"/>
</dbReference>
<evidence type="ECO:0000313" key="3">
    <source>
        <dbReference type="Proteomes" id="UP000198662"/>
    </source>
</evidence>
<dbReference type="Proteomes" id="UP000198662">
    <property type="component" value="Unassembled WGS sequence"/>
</dbReference>
<evidence type="ECO:0000313" key="2">
    <source>
        <dbReference type="EMBL" id="SDL40443.1"/>
    </source>
</evidence>
<evidence type="ECO:0000256" key="1">
    <source>
        <dbReference type="SAM" id="MobiDB-lite"/>
    </source>
</evidence>
<dbReference type="PROSITE" id="PS00227">
    <property type="entry name" value="TUBULIN"/>
    <property type="match status" value="1"/>
</dbReference>
<dbReference type="GO" id="GO:0005525">
    <property type="term" value="F:GTP binding"/>
    <property type="evidence" value="ECO:0007669"/>
    <property type="project" value="InterPro"/>
</dbReference>
<dbReference type="GO" id="GO:0005874">
    <property type="term" value="C:microtubule"/>
    <property type="evidence" value="ECO:0007669"/>
    <property type="project" value="InterPro"/>
</dbReference>
<dbReference type="STRING" id="380244.SAMN05216298_3840"/>
<feature type="compositionally biased region" description="Low complexity" evidence="1">
    <location>
        <begin position="330"/>
        <end position="341"/>
    </location>
</feature>